<dbReference type="RefSeq" id="WP_215789741.1">
    <property type="nucleotide sequence ID" value="NZ_JAHKKG010000007.1"/>
</dbReference>
<dbReference type="EMBL" id="JAHKKG010000007">
    <property type="protein sequence ID" value="MBU2666325.1"/>
    <property type="molecule type" value="Genomic_DNA"/>
</dbReference>
<comment type="caution">
    <text evidence="1">The sequence shown here is derived from an EMBL/GenBank/DDBJ whole genome shotgun (WGS) entry which is preliminary data.</text>
</comment>
<name>A0ABS5YS94_9ACTN</name>
<evidence type="ECO:0008006" key="3">
    <source>
        <dbReference type="Google" id="ProtNLM"/>
    </source>
</evidence>
<evidence type="ECO:0000313" key="2">
    <source>
        <dbReference type="Proteomes" id="UP001519654"/>
    </source>
</evidence>
<sequence length="170" mass="18665">MAVERDMWRRCRRIVDSLPIPAPFDPARFVDALARRRGRPVELVPMPGGMKQCGALVATDRADYLFYAASTTRLHQEHILLHEVGHLLCGHTDDRTLTALPAMLLPNLSDDLVRRVLGRSDYSVAQEQEAELIASMIAQRARRGPAAGTGPVDPEVADGLARLGSIFDTG</sequence>
<accession>A0ABS5YS94</accession>
<dbReference type="Proteomes" id="UP001519654">
    <property type="component" value="Unassembled WGS sequence"/>
</dbReference>
<organism evidence="1 2">
    <name type="scientific">Paractinoplanes bogorensis</name>
    <dbReference type="NCBI Taxonomy" id="1610840"/>
    <lineage>
        <taxon>Bacteria</taxon>
        <taxon>Bacillati</taxon>
        <taxon>Actinomycetota</taxon>
        <taxon>Actinomycetes</taxon>
        <taxon>Micromonosporales</taxon>
        <taxon>Micromonosporaceae</taxon>
        <taxon>Paractinoplanes</taxon>
    </lineage>
</organism>
<keyword evidence="2" id="KW-1185">Reference proteome</keyword>
<protein>
    <recommendedName>
        <fullName evidence="3">IrrE N-terminal-like domain-containing protein</fullName>
    </recommendedName>
</protein>
<gene>
    <name evidence="1" type="ORF">KOI35_22745</name>
</gene>
<reference evidence="1 2" key="1">
    <citation type="submission" date="2021-06" db="EMBL/GenBank/DDBJ databases">
        <title>Actinoplanes lichenicola sp. nov., and Actinoplanes ovalisporus sp. nov., isolated from lichen in Thailand.</title>
        <authorList>
            <person name="Saeng-In P."/>
            <person name="Kanchanasin P."/>
            <person name="Yuki M."/>
            <person name="Kudo T."/>
            <person name="Ohkuma M."/>
            <person name="Phongsopitanun W."/>
            <person name="Tanasupawat S."/>
        </authorList>
    </citation>
    <scope>NUCLEOTIDE SEQUENCE [LARGE SCALE GENOMIC DNA]</scope>
    <source>
        <strain evidence="1 2">NBRC 110975</strain>
    </source>
</reference>
<proteinExistence type="predicted"/>
<evidence type="ECO:0000313" key="1">
    <source>
        <dbReference type="EMBL" id="MBU2666325.1"/>
    </source>
</evidence>